<sequence>MTARRRPGALPALLLAAGVLAGCGQKGPLYHPGDEQAARQYDPADAYTPDDATQTPDAAPDSDAPSEHSGT</sequence>
<keyword evidence="3" id="KW-0472">Membrane</keyword>
<keyword evidence="5" id="KW-0998">Cell outer membrane</keyword>
<evidence type="ECO:0000256" key="7">
    <source>
        <dbReference type="SAM" id="MobiDB-lite"/>
    </source>
</evidence>
<evidence type="ECO:0000256" key="3">
    <source>
        <dbReference type="ARBA" id="ARBA00023136"/>
    </source>
</evidence>
<evidence type="ECO:0000256" key="8">
    <source>
        <dbReference type="SAM" id="SignalP"/>
    </source>
</evidence>
<keyword evidence="4" id="KW-0564">Palmitate</keyword>
<evidence type="ECO:0000256" key="2">
    <source>
        <dbReference type="ARBA" id="ARBA00022729"/>
    </source>
</evidence>
<dbReference type="PROSITE" id="PS51257">
    <property type="entry name" value="PROKAR_LIPOPROTEIN"/>
    <property type="match status" value="1"/>
</dbReference>
<dbReference type="InterPro" id="IPR032831">
    <property type="entry name" value="LptM_cons"/>
</dbReference>
<dbReference type="Proteomes" id="UP001319883">
    <property type="component" value="Unassembled WGS sequence"/>
</dbReference>
<evidence type="ECO:0000256" key="1">
    <source>
        <dbReference type="ARBA" id="ARBA00004459"/>
    </source>
</evidence>
<keyword evidence="6 9" id="KW-0449">Lipoprotein</keyword>
<feature type="region of interest" description="Disordered" evidence="7">
    <location>
        <begin position="24"/>
        <end position="71"/>
    </location>
</feature>
<keyword evidence="10" id="KW-1185">Reference proteome</keyword>
<gene>
    <name evidence="9" type="ORF">KGQ91_03220</name>
</gene>
<evidence type="ECO:0000313" key="10">
    <source>
        <dbReference type="Proteomes" id="UP001319883"/>
    </source>
</evidence>
<dbReference type="Pfam" id="PF13627">
    <property type="entry name" value="LptM_cons"/>
    <property type="match status" value="1"/>
</dbReference>
<name>A0ABS7WX32_9GAMM</name>
<evidence type="ECO:0000256" key="5">
    <source>
        <dbReference type="ARBA" id="ARBA00023237"/>
    </source>
</evidence>
<evidence type="ECO:0000256" key="6">
    <source>
        <dbReference type="ARBA" id="ARBA00023288"/>
    </source>
</evidence>
<organism evidence="9 10">
    <name type="scientific">Modicisalibacter tunisiensis</name>
    <dbReference type="NCBI Taxonomy" id="390637"/>
    <lineage>
        <taxon>Bacteria</taxon>
        <taxon>Pseudomonadati</taxon>
        <taxon>Pseudomonadota</taxon>
        <taxon>Gammaproteobacteria</taxon>
        <taxon>Oceanospirillales</taxon>
        <taxon>Halomonadaceae</taxon>
        <taxon>Modicisalibacter</taxon>
    </lineage>
</organism>
<protein>
    <submittedName>
        <fullName evidence="9">Lipoprotein</fullName>
    </submittedName>
</protein>
<feature type="chain" id="PRO_5046152012" evidence="8">
    <location>
        <begin position="22"/>
        <end position="71"/>
    </location>
</feature>
<evidence type="ECO:0000256" key="4">
    <source>
        <dbReference type="ARBA" id="ARBA00023139"/>
    </source>
</evidence>
<dbReference type="EMBL" id="JAGXFD010000001">
    <property type="protein sequence ID" value="MBZ9566694.1"/>
    <property type="molecule type" value="Genomic_DNA"/>
</dbReference>
<comment type="caution">
    <text evidence="9">The sequence shown here is derived from an EMBL/GenBank/DDBJ whole genome shotgun (WGS) entry which is preliminary data.</text>
</comment>
<feature type="signal peptide" evidence="8">
    <location>
        <begin position="1"/>
        <end position="21"/>
    </location>
</feature>
<proteinExistence type="predicted"/>
<dbReference type="NCBIfam" id="NF047847">
    <property type="entry name" value="SS_mature_LptM"/>
    <property type="match status" value="1"/>
</dbReference>
<feature type="compositionally biased region" description="Low complexity" evidence="7">
    <location>
        <begin position="40"/>
        <end position="63"/>
    </location>
</feature>
<keyword evidence="2 8" id="KW-0732">Signal</keyword>
<comment type="subcellular location">
    <subcellularLocation>
        <location evidence="1">Cell outer membrane</location>
        <topology evidence="1">Lipid-anchor</topology>
    </subcellularLocation>
</comment>
<dbReference type="RefSeq" id="WP_163649676.1">
    <property type="nucleotide sequence ID" value="NZ_JAGXFC010000001.1"/>
</dbReference>
<evidence type="ECO:0000313" key="9">
    <source>
        <dbReference type="EMBL" id="MBZ9566694.1"/>
    </source>
</evidence>
<reference evidence="9 10" key="1">
    <citation type="submission" date="2021-05" db="EMBL/GenBank/DDBJ databases">
        <title>Petroleum and Energy Research Collection (APPE): ex situ preservation of microbial diversity associated with the oil industry and exploitation of its biotechnological potential.</title>
        <authorList>
            <person name="Paixao C.T.M."/>
            <person name="Gomes M.B."/>
            <person name="Oliveira V.M."/>
        </authorList>
    </citation>
    <scope>NUCLEOTIDE SEQUENCE [LARGE SCALE GENOMIC DNA]</scope>
    <source>
        <strain evidence="9 10">LIT2</strain>
    </source>
</reference>
<accession>A0ABS7WX32</accession>